<dbReference type="SUPFAM" id="SSF46689">
    <property type="entry name" value="Homeodomain-like"/>
    <property type="match status" value="2"/>
</dbReference>
<dbReference type="Gene3D" id="2.60.120.280">
    <property type="entry name" value="Regulatory protein AraC"/>
    <property type="match status" value="1"/>
</dbReference>
<name>A0A1H7ZS07_9BACT</name>
<proteinExistence type="predicted"/>
<dbReference type="PRINTS" id="PR00032">
    <property type="entry name" value="HTHARAC"/>
</dbReference>
<dbReference type="InterPro" id="IPR018060">
    <property type="entry name" value="HTH_AraC"/>
</dbReference>
<dbReference type="GO" id="GO:0003700">
    <property type="term" value="F:DNA-binding transcription factor activity"/>
    <property type="evidence" value="ECO:0007669"/>
    <property type="project" value="InterPro"/>
</dbReference>
<dbReference type="PROSITE" id="PS01124">
    <property type="entry name" value="HTH_ARAC_FAMILY_2"/>
    <property type="match status" value="1"/>
</dbReference>
<dbReference type="GO" id="GO:0043565">
    <property type="term" value="F:sequence-specific DNA binding"/>
    <property type="evidence" value="ECO:0007669"/>
    <property type="project" value="InterPro"/>
</dbReference>
<dbReference type="OrthoDB" id="9813413at2"/>
<evidence type="ECO:0000313" key="6">
    <source>
        <dbReference type="Proteomes" id="UP000198984"/>
    </source>
</evidence>
<protein>
    <submittedName>
        <fullName evidence="5">AraC-type DNA-binding protein</fullName>
    </submittedName>
</protein>
<dbReference type="SUPFAM" id="SSF51215">
    <property type="entry name" value="Regulatory protein AraC"/>
    <property type="match status" value="1"/>
</dbReference>
<dbReference type="CDD" id="cd06986">
    <property type="entry name" value="cupin_MmsR-like_N"/>
    <property type="match status" value="1"/>
</dbReference>
<dbReference type="PANTHER" id="PTHR43280">
    <property type="entry name" value="ARAC-FAMILY TRANSCRIPTIONAL REGULATOR"/>
    <property type="match status" value="1"/>
</dbReference>
<dbReference type="SMART" id="SM00342">
    <property type="entry name" value="HTH_ARAC"/>
    <property type="match status" value="1"/>
</dbReference>
<dbReference type="InterPro" id="IPR009057">
    <property type="entry name" value="Homeodomain-like_sf"/>
</dbReference>
<feature type="domain" description="HTH araC/xylS-type" evidence="4">
    <location>
        <begin position="196"/>
        <end position="294"/>
    </location>
</feature>
<accession>A0A1H7ZS07</accession>
<evidence type="ECO:0000313" key="5">
    <source>
        <dbReference type="EMBL" id="SEM60299.1"/>
    </source>
</evidence>
<keyword evidence="1" id="KW-0805">Transcription regulation</keyword>
<dbReference type="Pfam" id="PF12833">
    <property type="entry name" value="HTH_18"/>
    <property type="match status" value="1"/>
</dbReference>
<keyword evidence="3" id="KW-0804">Transcription</keyword>
<gene>
    <name evidence="5" type="ORF">SAMN04488505_105157</name>
</gene>
<dbReference type="Gene3D" id="1.10.10.60">
    <property type="entry name" value="Homeodomain-like"/>
    <property type="match status" value="2"/>
</dbReference>
<evidence type="ECO:0000259" key="4">
    <source>
        <dbReference type="PROSITE" id="PS01124"/>
    </source>
</evidence>
<dbReference type="InterPro" id="IPR018062">
    <property type="entry name" value="HTH_AraC-typ_CS"/>
</dbReference>
<dbReference type="PANTHER" id="PTHR43280:SF30">
    <property type="entry name" value="MMSAB OPERON REGULATORY PROTEIN"/>
    <property type="match status" value="1"/>
</dbReference>
<keyword evidence="2 5" id="KW-0238">DNA-binding</keyword>
<dbReference type="AlphaFoldDB" id="A0A1H7ZS07"/>
<evidence type="ECO:0000256" key="1">
    <source>
        <dbReference type="ARBA" id="ARBA00023015"/>
    </source>
</evidence>
<dbReference type="InterPro" id="IPR020449">
    <property type="entry name" value="Tscrpt_reg_AraC-type_HTH"/>
</dbReference>
<evidence type="ECO:0000256" key="3">
    <source>
        <dbReference type="ARBA" id="ARBA00023163"/>
    </source>
</evidence>
<dbReference type="Proteomes" id="UP000198984">
    <property type="component" value="Unassembled WGS sequence"/>
</dbReference>
<dbReference type="EMBL" id="FOBB01000005">
    <property type="protein sequence ID" value="SEM60299.1"/>
    <property type="molecule type" value="Genomic_DNA"/>
</dbReference>
<dbReference type="Pfam" id="PF02311">
    <property type="entry name" value="AraC_binding"/>
    <property type="match status" value="1"/>
</dbReference>
<reference evidence="5 6" key="1">
    <citation type="submission" date="2016-10" db="EMBL/GenBank/DDBJ databases">
        <authorList>
            <person name="de Groot N.N."/>
        </authorList>
    </citation>
    <scope>NUCLEOTIDE SEQUENCE [LARGE SCALE GENOMIC DNA]</scope>
    <source>
        <strain evidence="5 6">DSM 21039</strain>
    </source>
</reference>
<dbReference type="STRING" id="573321.SAMN04488505_105157"/>
<organism evidence="5 6">
    <name type="scientific">Chitinophaga rupis</name>
    <dbReference type="NCBI Taxonomy" id="573321"/>
    <lineage>
        <taxon>Bacteria</taxon>
        <taxon>Pseudomonadati</taxon>
        <taxon>Bacteroidota</taxon>
        <taxon>Chitinophagia</taxon>
        <taxon>Chitinophagales</taxon>
        <taxon>Chitinophagaceae</taxon>
        <taxon>Chitinophaga</taxon>
    </lineage>
</organism>
<dbReference type="InterPro" id="IPR003313">
    <property type="entry name" value="AraC-bd"/>
</dbReference>
<evidence type="ECO:0000256" key="2">
    <source>
        <dbReference type="ARBA" id="ARBA00023125"/>
    </source>
</evidence>
<sequence length="298" mass="34986">MNSVGNISKKIKEGFIGQRMIVLPPNIKKIVLRNALINRFYLTDMGFYPHAVNHDRERKAGCHQYILLYCIEGKGTISLPGNTIELLPNTFFIIPRHVPHHYKSSQEDPWSIYWVHFMGEAADLLTARYYEDKGSLVSIPYDEKRMQDFEEIFSLLESSFDEKQLEIANIKLFNYISSFVYFKEINPSYQDDDVVSDSIAFMKRNLSRMLTLEQLAKQQHLSVSQYSRLFKTKMGSSPNQYFSQLKIQKSCQYLYFSDRNIKEICAELGFQDPYYFSRLFKKLMGKSPAFYKNQHKKS</sequence>
<dbReference type="RefSeq" id="WP_089916309.1">
    <property type="nucleotide sequence ID" value="NZ_FOBB01000005.1"/>
</dbReference>
<dbReference type="InterPro" id="IPR037923">
    <property type="entry name" value="HTH-like"/>
</dbReference>
<keyword evidence="6" id="KW-1185">Reference proteome</keyword>
<dbReference type="PROSITE" id="PS00041">
    <property type="entry name" value="HTH_ARAC_FAMILY_1"/>
    <property type="match status" value="1"/>
</dbReference>